<reference evidence="3 4" key="1">
    <citation type="journal article" date="2025" name="Microbiol. Resour. Announc.">
        <title>Draft genome sequences for Neonectria magnoliae and Neonectria punicea, canker pathogens of Liriodendron tulipifera and Acer saccharum in West Virginia.</title>
        <authorList>
            <person name="Petronek H.M."/>
            <person name="Kasson M.T."/>
            <person name="Metheny A.M."/>
            <person name="Stauder C.M."/>
            <person name="Lovett B."/>
            <person name="Lynch S.C."/>
            <person name="Garnas J.R."/>
            <person name="Kasson L.R."/>
            <person name="Stajich J.E."/>
        </authorList>
    </citation>
    <scope>NUCLEOTIDE SEQUENCE [LARGE SCALE GENOMIC DNA]</scope>
    <source>
        <strain evidence="3 4">NRRL 64651</strain>
    </source>
</reference>
<name>A0ABR1ICT0_9HYPO</name>
<accession>A0ABR1ICT0</accession>
<dbReference type="PANTHER" id="PTHR37534:SF49">
    <property type="entry name" value="LYSINE BIOSYNTHESIS REGULATORY PROTEIN LYS14"/>
    <property type="match status" value="1"/>
</dbReference>
<keyword evidence="2" id="KW-0539">Nucleus</keyword>
<gene>
    <name evidence="3" type="ORF">QQZ08_002107</name>
</gene>
<evidence type="ECO:0000313" key="3">
    <source>
        <dbReference type="EMBL" id="KAK7431336.1"/>
    </source>
</evidence>
<dbReference type="Proteomes" id="UP001498421">
    <property type="component" value="Unassembled WGS sequence"/>
</dbReference>
<dbReference type="InterPro" id="IPR021858">
    <property type="entry name" value="Fun_TF"/>
</dbReference>
<dbReference type="Pfam" id="PF11951">
    <property type="entry name" value="Fungal_trans_2"/>
    <property type="match status" value="1"/>
</dbReference>
<keyword evidence="4" id="KW-1185">Reference proteome</keyword>
<proteinExistence type="predicted"/>
<dbReference type="EMBL" id="JAZAVK010000012">
    <property type="protein sequence ID" value="KAK7431336.1"/>
    <property type="molecule type" value="Genomic_DNA"/>
</dbReference>
<evidence type="ECO:0000256" key="2">
    <source>
        <dbReference type="ARBA" id="ARBA00023242"/>
    </source>
</evidence>
<organism evidence="3 4">
    <name type="scientific">Neonectria magnoliae</name>
    <dbReference type="NCBI Taxonomy" id="2732573"/>
    <lineage>
        <taxon>Eukaryota</taxon>
        <taxon>Fungi</taxon>
        <taxon>Dikarya</taxon>
        <taxon>Ascomycota</taxon>
        <taxon>Pezizomycotina</taxon>
        <taxon>Sordariomycetes</taxon>
        <taxon>Hypocreomycetidae</taxon>
        <taxon>Hypocreales</taxon>
        <taxon>Nectriaceae</taxon>
        <taxon>Neonectria</taxon>
    </lineage>
</organism>
<sequence length="351" mass="38509">MISTTSTRNGFHQDLLPMALTSPDPASSALYNAMLAISAYHSRGSLAALPYKTKAVGYLSRAIVSSSTASETIMAASMMLCVYSVFDEGEGNWHVHLDGARKMLQSLCARRKRSLDSEFTLTWFLYHEVLGCFTQPSRVNENEADLLTLAQVSVQDQTLITGSLGCSLETISVIHGINKLRLINPTPSPLKTSPAAAKQRLALDTQLNSLVQTLPSLEAHEQNARILAIAELYRLAAILYLQRVCPMPADSDRRALCLKQAFSILDSLEVATSPWPVFVVACESAPSDEHRGAMLAVMDRMDEVRGIGNLRVMRSLVEAFWKQYDLGGLGEGAWASWWDVSDGAVAEPWFI</sequence>
<evidence type="ECO:0000256" key="1">
    <source>
        <dbReference type="ARBA" id="ARBA00004123"/>
    </source>
</evidence>
<protein>
    <submittedName>
        <fullName evidence="3">Uncharacterized protein</fullName>
    </submittedName>
</protein>
<evidence type="ECO:0000313" key="4">
    <source>
        <dbReference type="Proteomes" id="UP001498421"/>
    </source>
</evidence>
<comment type="subcellular location">
    <subcellularLocation>
        <location evidence="1">Nucleus</location>
    </subcellularLocation>
</comment>
<dbReference type="PANTHER" id="PTHR37534">
    <property type="entry name" value="TRANSCRIPTIONAL ACTIVATOR PROTEIN UGA3"/>
    <property type="match status" value="1"/>
</dbReference>
<comment type="caution">
    <text evidence="3">The sequence shown here is derived from an EMBL/GenBank/DDBJ whole genome shotgun (WGS) entry which is preliminary data.</text>
</comment>